<evidence type="ECO:0000313" key="1">
    <source>
        <dbReference type="EMBL" id="CBX80125.1"/>
    </source>
</evidence>
<name>E5B3S2_ERWAM</name>
<sequence>MENLKALAKDDPGPHLEMTQRVVRKLTQQGLLQPRNQD</sequence>
<gene>
    <name evidence="1" type="ORF">EAIL5_1305</name>
</gene>
<dbReference type="AlphaFoldDB" id="E5B3S2"/>
<protein>
    <submittedName>
        <fullName evidence="1">Uncharacterized protein</fullName>
    </submittedName>
</protein>
<dbReference type="EMBL" id="FR719190">
    <property type="protein sequence ID" value="CBX80125.1"/>
    <property type="molecule type" value="Genomic_DNA"/>
</dbReference>
<proteinExistence type="predicted"/>
<accession>E5B3S2</accession>
<reference evidence="1" key="1">
    <citation type="journal article" date="2011" name="J. Bacteriol.">
        <title>Genome Sequence of an Erwinia amylovora Strain with Pathogenicity Restricted to Rubus Plants.</title>
        <authorList>
            <person name="Powney R."/>
            <person name="Smits T.H."/>
            <person name="Sawbridge T."/>
            <person name="Frey B."/>
            <person name="Blom J."/>
            <person name="Frey J.E."/>
            <person name="Plummer K.M."/>
            <person name="Beer S.V."/>
            <person name="Luck J."/>
            <person name="Duffy B."/>
            <person name="Rodoni B."/>
        </authorList>
    </citation>
    <scope>NUCLEOTIDE SEQUENCE</scope>
    <source>
        <strain evidence="1">ATCC BAA-2158</strain>
    </source>
</reference>
<organism evidence="1">
    <name type="scientific">Erwinia amylovora ATCC BAA-2158</name>
    <dbReference type="NCBI Taxonomy" id="889211"/>
    <lineage>
        <taxon>Bacteria</taxon>
        <taxon>Pseudomonadati</taxon>
        <taxon>Pseudomonadota</taxon>
        <taxon>Gammaproteobacteria</taxon>
        <taxon>Enterobacterales</taxon>
        <taxon>Erwiniaceae</taxon>
        <taxon>Erwinia</taxon>
    </lineage>
</organism>